<organism evidence="2 3">
    <name type="scientific">Cryobacterium lyxosi</name>
    <dbReference type="NCBI Taxonomy" id="1259228"/>
    <lineage>
        <taxon>Bacteria</taxon>
        <taxon>Bacillati</taxon>
        <taxon>Actinomycetota</taxon>
        <taxon>Actinomycetes</taxon>
        <taxon>Micrococcales</taxon>
        <taxon>Microbacteriaceae</taxon>
        <taxon>Cryobacterium</taxon>
    </lineage>
</organism>
<evidence type="ECO:0000313" key="2">
    <source>
        <dbReference type="EMBL" id="TFD24608.1"/>
    </source>
</evidence>
<comment type="caution">
    <text evidence="2">The sequence shown here is derived from an EMBL/GenBank/DDBJ whole genome shotgun (WGS) entry which is preliminary data.</text>
</comment>
<feature type="region of interest" description="Disordered" evidence="1">
    <location>
        <begin position="24"/>
        <end position="55"/>
    </location>
</feature>
<evidence type="ECO:0000313" key="3">
    <source>
        <dbReference type="Proteomes" id="UP000298424"/>
    </source>
</evidence>
<gene>
    <name evidence="2" type="ORF">E3T27_13300</name>
</gene>
<dbReference type="AlphaFoldDB" id="A0A4R8ZCG6"/>
<dbReference type="EMBL" id="SOGT01000014">
    <property type="protein sequence ID" value="TFD24608.1"/>
    <property type="molecule type" value="Genomic_DNA"/>
</dbReference>
<proteinExistence type="predicted"/>
<evidence type="ECO:0000256" key="1">
    <source>
        <dbReference type="SAM" id="MobiDB-lite"/>
    </source>
</evidence>
<accession>A0A4R8ZCG6</accession>
<name>A0A4R8ZCG6_9MICO</name>
<sequence>MPCPPIGTGWFSCRTWRHRRAGSHSYCAPPPRPAPPRPAPPRPAPPRPAPPIHAVVNQNAGGCCSPWR</sequence>
<protein>
    <submittedName>
        <fullName evidence="2">Uncharacterized protein</fullName>
    </submittedName>
</protein>
<feature type="compositionally biased region" description="Pro residues" evidence="1">
    <location>
        <begin position="28"/>
        <end position="51"/>
    </location>
</feature>
<dbReference type="Proteomes" id="UP000298424">
    <property type="component" value="Unassembled WGS sequence"/>
</dbReference>
<keyword evidence="3" id="KW-1185">Reference proteome</keyword>
<reference evidence="2 3" key="1">
    <citation type="submission" date="2019-03" db="EMBL/GenBank/DDBJ databases">
        <title>Genomics of glacier-inhabiting Cryobacterium strains.</title>
        <authorList>
            <person name="Liu Q."/>
            <person name="Xin Y.-H."/>
        </authorList>
    </citation>
    <scope>NUCLEOTIDE SEQUENCE [LARGE SCALE GENOMIC DNA]</scope>
    <source>
        <strain evidence="2 3">TMT1-1</strain>
    </source>
</reference>